<dbReference type="RefSeq" id="XP_031400278.1">
    <property type="nucleotide sequence ID" value="XM_031544418.1"/>
</dbReference>
<dbReference type="GeneID" id="116210536"/>
<accession>A0A6P8E5J6</accession>
<keyword evidence="2" id="KW-1185">Reference proteome</keyword>
<evidence type="ECO:0000256" key="1">
    <source>
        <dbReference type="SAM" id="SignalP"/>
    </source>
</evidence>
<dbReference type="Proteomes" id="UP000515151">
    <property type="component" value="Chromosome 6"/>
</dbReference>
<dbReference type="InterPro" id="IPR007493">
    <property type="entry name" value="DUF538"/>
</dbReference>
<dbReference type="Gene3D" id="2.30.240.10">
    <property type="entry name" value="At5g01610-like"/>
    <property type="match status" value="1"/>
</dbReference>
<dbReference type="PANTHER" id="PTHR31676:SF71">
    <property type="entry name" value="EXPRESSED PROTEIN"/>
    <property type="match status" value="1"/>
</dbReference>
<dbReference type="AlphaFoldDB" id="A0A6P8E5J6"/>
<feature type="signal peptide" evidence="1">
    <location>
        <begin position="1"/>
        <end position="26"/>
    </location>
</feature>
<organism evidence="2 3">
    <name type="scientific">Punica granatum</name>
    <name type="common">Pomegranate</name>
    <dbReference type="NCBI Taxonomy" id="22663"/>
    <lineage>
        <taxon>Eukaryota</taxon>
        <taxon>Viridiplantae</taxon>
        <taxon>Streptophyta</taxon>
        <taxon>Embryophyta</taxon>
        <taxon>Tracheophyta</taxon>
        <taxon>Spermatophyta</taxon>
        <taxon>Magnoliopsida</taxon>
        <taxon>eudicotyledons</taxon>
        <taxon>Gunneridae</taxon>
        <taxon>Pentapetalae</taxon>
        <taxon>rosids</taxon>
        <taxon>malvids</taxon>
        <taxon>Myrtales</taxon>
        <taxon>Lythraceae</taxon>
        <taxon>Punica</taxon>
    </lineage>
</organism>
<keyword evidence="1" id="KW-0732">Signal</keyword>
<proteinExistence type="predicted"/>
<dbReference type="OrthoDB" id="755906at2759"/>
<evidence type="ECO:0000313" key="3">
    <source>
        <dbReference type="RefSeq" id="XP_031400278.1"/>
    </source>
</evidence>
<reference evidence="2" key="1">
    <citation type="journal article" date="2020" name="Plant Biotechnol. J.">
        <title>The pomegranate (Punica granatum L.) draft genome dissects genetic divergence between soft- and hard-seeded cultivars.</title>
        <authorList>
            <person name="Luo X."/>
            <person name="Li H."/>
            <person name="Wu Z."/>
            <person name="Yao W."/>
            <person name="Zhao P."/>
            <person name="Cao D."/>
            <person name="Yu H."/>
            <person name="Li K."/>
            <person name="Poudel K."/>
            <person name="Zhao D."/>
            <person name="Zhang F."/>
            <person name="Xia X."/>
            <person name="Chen L."/>
            <person name="Wang Q."/>
            <person name="Jing D."/>
            <person name="Cao S."/>
        </authorList>
    </citation>
    <scope>NUCLEOTIDE SEQUENCE [LARGE SCALE GENOMIC DNA]</scope>
    <source>
        <strain evidence="2">cv. Tunisia</strain>
    </source>
</reference>
<dbReference type="InterPro" id="IPR036758">
    <property type="entry name" value="At5g01610-like"/>
</dbReference>
<evidence type="ECO:0000313" key="2">
    <source>
        <dbReference type="Proteomes" id="UP000515151"/>
    </source>
</evidence>
<dbReference type="PANTHER" id="PTHR31676">
    <property type="entry name" value="T31J12.3 PROTEIN-RELATED"/>
    <property type="match status" value="1"/>
</dbReference>
<sequence length="182" mass="20454">MAMDPKLQQSLVPVLSLLLTISTSLSQPTPLPQPGEPTVYDVLPEFGLPGGLLPDSVTSYSLSPDGRFVVFLKGPCYVQFDYLIYYEDQITGKINYGSITELEGIQVQRFFIWFDVNEIRVDLPPSDSIYFQVGFVNKKLDIDQFMKVHSCRDRVSGLCHESLNRVTELPNSVGKTPMVKTE</sequence>
<gene>
    <name evidence="3" type="primary">LOC116210536</name>
</gene>
<reference evidence="3" key="2">
    <citation type="submission" date="2025-08" db="UniProtKB">
        <authorList>
            <consortium name="RefSeq"/>
        </authorList>
    </citation>
    <scope>IDENTIFICATION</scope>
    <source>
        <tissue evidence="3">Leaf</tissue>
    </source>
</reference>
<dbReference type="Pfam" id="PF04398">
    <property type="entry name" value="DUF538"/>
    <property type="match status" value="1"/>
</dbReference>
<protein>
    <submittedName>
        <fullName evidence="3">Uncharacterized protein LOC116210536 isoform X1</fullName>
    </submittedName>
</protein>
<feature type="chain" id="PRO_5027850015" evidence="1">
    <location>
        <begin position="27"/>
        <end position="182"/>
    </location>
</feature>
<name>A0A6P8E5J6_PUNGR</name>
<dbReference type="SUPFAM" id="SSF141562">
    <property type="entry name" value="At5g01610-like"/>
    <property type="match status" value="1"/>
</dbReference>